<dbReference type="InterPro" id="IPR050204">
    <property type="entry name" value="AraC_XylS_family_regulators"/>
</dbReference>
<organism evidence="6 7">
    <name type="scientific">Granulicella mallensis (strain ATCC BAA-1857 / DSM 23137 / MP5ACTX8)</name>
    <dbReference type="NCBI Taxonomy" id="682795"/>
    <lineage>
        <taxon>Bacteria</taxon>
        <taxon>Pseudomonadati</taxon>
        <taxon>Acidobacteriota</taxon>
        <taxon>Terriglobia</taxon>
        <taxon>Terriglobales</taxon>
        <taxon>Acidobacteriaceae</taxon>
        <taxon>Granulicella</taxon>
    </lineage>
</organism>
<gene>
    <name evidence="6" type="ordered locus">AciX8_0066</name>
</gene>
<dbReference type="OrthoDB" id="121508at2"/>
<dbReference type="GO" id="GO:0043565">
    <property type="term" value="F:sequence-specific DNA binding"/>
    <property type="evidence" value="ECO:0007669"/>
    <property type="project" value="InterPro"/>
</dbReference>
<keyword evidence="2" id="KW-0238">DNA-binding</keyword>
<evidence type="ECO:0000313" key="6">
    <source>
        <dbReference type="EMBL" id="AEU34426.1"/>
    </source>
</evidence>
<dbReference type="EMBL" id="CP003130">
    <property type="protein sequence ID" value="AEU34426.1"/>
    <property type="molecule type" value="Genomic_DNA"/>
</dbReference>
<dbReference type="SUPFAM" id="SSF46689">
    <property type="entry name" value="Homeodomain-like"/>
    <property type="match status" value="2"/>
</dbReference>
<dbReference type="InterPro" id="IPR020449">
    <property type="entry name" value="Tscrpt_reg_AraC-type_HTH"/>
</dbReference>
<dbReference type="PANTHER" id="PTHR46796">
    <property type="entry name" value="HTH-TYPE TRANSCRIPTIONAL ACTIVATOR RHAS-RELATED"/>
    <property type="match status" value="1"/>
</dbReference>
<dbReference type="HOGENOM" id="CLU_000445_88_4_0"/>
<name>G8NXT1_GRAMM</name>
<evidence type="ECO:0000256" key="3">
    <source>
        <dbReference type="ARBA" id="ARBA00023163"/>
    </source>
</evidence>
<accession>G8NXT1</accession>
<keyword evidence="7" id="KW-1185">Reference proteome</keyword>
<sequence>MPRPGKIADSRTRQDAGPLASPSSAKPDLPSAKRVSVLVGTRSVPLLPGRPLIDNSRSPWTGLVMEKHRLGAVAIPVHEHDTFCLHLQTSGPVEMDWNSSGRSGRVHSGVGNLIFLSPGTRDSMLWHGPSQRIVTSIQPALLRQAAEQMELKGLYDFDNQWSFQDEQLQLLLTEMDREMAAGWPMGSLYGDLLGMSLSIALIRKYGHTSSALVPLKGGLSQPRLKHVLAYIEESLDRDLRLQDLAELAGLSPFHFARSFRQSIGATPHQYIVQRRVQRAKELLLRPEWSIEQVASATGFAGASQFSRVFRQSAGVTPTEWRRKV</sequence>
<dbReference type="PRINTS" id="PR00032">
    <property type="entry name" value="HTHARAC"/>
</dbReference>
<dbReference type="KEGG" id="gma:AciX8_0066"/>
<dbReference type="InterPro" id="IPR009057">
    <property type="entry name" value="Homeodomain-like_sf"/>
</dbReference>
<keyword evidence="1" id="KW-0805">Transcription regulation</keyword>
<dbReference type="PROSITE" id="PS00041">
    <property type="entry name" value="HTH_ARAC_FAMILY_1"/>
    <property type="match status" value="1"/>
</dbReference>
<proteinExistence type="predicted"/>
<evidence type="ECO:0000259" key="5">
    <source>
        <dbReference type="PROSITE" id="PS01124"/>
    </source>
</evidence>
<dbReference type="Gene3D" id="1.10.10.60">
    <property type="entry name" value="Homeodomain-like"/>
    <property type="match status" value="2"/>
</dbReference>
<keyword evidence="3" id="KW-0804">Transcription</keyword>
<dbReference type="AlphaFoldDB" id="G8NXT1"/>
<protein>
    <submittedName>
        <fullName evidence="6">Transcriptional regulator, AraC family</fullName>
    </submittedName>
</protein>
<dbReference type="PROSITE" id="PS01124">
    <property type="entry name" value="HTH_ARAC_FAMILY_2"/>
    <property type="match status" value="1"/>
</dbReference>
<feature type="compositionally biased region" description="Basic and acidic residues" evidence="4">
    <location>
        <begin position="1"/>
        <end position="14"/>
    </location>
</feature>
<evidence type="ECO:0000256" key="1">
    <source>
        <dbReference type="ARBA" id="ARBA00023015"/>
    </source>
</evidence>
<evidence type="ECO:0000256" key="2">
    <source>
        <dbReference type="ARBA" id="ARBA00023125"/>
    </source>
</evidence>
<dbReference type="Proteomes" id="UP000007113">
    <property type="component" value="Chromosome"/>
</dbReference>
<dbReference type="eggNOG" id="COG2207">
    <property type="taxonomic scope" value="Bacteria"/>
</dbReference>
<dbReference type="SMART" id="SM00342">
    <property type="entry name" value="HTH_ARAC"/>
    <property type="match status" value="1"/>
</dbReference>
<feature type="domain" description="HTH araC/xylS-type" evidence="5">
    <location>
        <begin position="225"/>
        <end position="323"/>
    </location>
</feature>
<dbReference type="InterPro" id="IPR018060">
    <property type="entry name" value="HTH_AraC"/>
</dbReference>
<dbReference type="RefSeq" id="WP_014263310.1">
    <property type="nucleotide sequence ID" value="NC_016631.1"/>
</dbReference>
<dbReference type="InterPro" id="IPR018062">
    <property type="entry name" value="HTH_AraC-typ_CS"/>
</dbReference>
<dbReference type="GO" id="GO:0003700">
    <property type="term" value="F:DNA-binding transcription factor activity"/>
    <property type="evidence" value="ECO:0007669"/>
    <property type="project" value="InterPro"/>
</dbReference>
<dbReference type="Pfam" id="PF12833">
    <property type="entry name" value="HTH_18"/>
    <property type="match status" value="1"/>
</dbReference>
<dbReference type="STRING" id="682795.AciX8_0066"/>
<dbReference type="PANTHER" id="PTHR46796:SF6">
    <property type="entry name" value="ARAC SUBFAMILY"/>
    <property type="match status" value="1"/>
</dbReference>
<evidence type="ECO:0000256" key="4">
    <source>
        <dbReference type="SAM" id="MobiDB-lite"/>
    </source>
</evidence>
<feature type="region of interest" description="Disordered" evidence="4">
    <location>
        <begin position="1"/>
        <end position="31"/>
    </location>
</feature>
<evidence type="ECO:0000313" key="7">
    <source>
        <dbReference type="Proteomes" id="UP000007113"/>
    </source>
</evidence>
<reference evidence="6 7" key="1">
    <citation type="submission" date="2011-11" db="EMBL/GenBank/DDBJ databases">
        <title>Complete sequence of Granulicella mallensis MP5ACTX8.</title>
        <authorList>
            <consortium name="US DOE Joint Genome Institute"/>
            <person name="Lucas S."/>
            <person name="Copeland A."/>
            <person name="Lapidus A."/>
            <person name="Cheng J.-F."/>
            <person name="Goodwin L."/>
            <person name="Pitluck S."/>
            <person name="Peters L."/>
            <person name="Lu M."/>
            <person name="Detter J.C."/>
            <person name="Han C."/>
            <person name="Tapia R."/>
            <person name="Land M."/>
            <person name="Hauser L."/>
            <person name="Kyrpides N."/>
            <person name="Ivanova N."/>
            <person name="Mikhailova N."/>
            <person name="Pagani I."/>
            <person name="Rawat S."/>
            <person name="Mannisto M."/>
            <person name="Haggblom M."/>
            <person name="Woyke T."/>
        </authorList>
    </citation>
    <scope>NUCLEOTIDE SEQUENCE [LARGE SCALE GENOMIC DNA]</scope>
    <source>
        <strain evidence="7">ATCC BAA-1857 / DSM 23137 / MP5ACTX8</strain>
    </source>
</reference>